<keyword evidence="6 14" id="KW-0934">Plastid</keyword>
<evidence type="ECO:0000256" key="5">
    <source>
        <dbReference type="ARBA" id="ARBA00022531"/>
    </source>
</evidence>
<comment type="similarity">
    <text evidence="2 14">Belongs to the light-harvesting chlorophyll a/b-binding (LHC) protein family.</text>
</comment>
<protein>
    <recommendedName>
        <fullName evidence="14">Chlorophyll a-b binding protein, chloroplastic</fullName>
    </recommendedName>
</protein>
<evidence type="ECO:0000256" key="1">
    <source>
        <dbReference type="ARBA" id="ARBA00004334"/>
    </source>
</evidence>
<keyword evidence="3 13" id="KW-0148">Chlorophyll</keyword>
<feature type="binding site" description="axial binding residue" evidence="13">
    <location>
        <position position="80"/>
    </location>
    <ligand>
        <name>chlorophyll b</name>
        <dbReference type="ChEBI" id="CHEBI:61721"/>
        <label>1</label>
    </ligand>
    <ligandPart>
        <name>Mg</name>
        <dbReference type="ChEBI" id="CHEBI:25107"/>
    </ligandPart>
</feature>
<dbReference type="GO" id="GO:0009523">
    <property type="term" value="C:photosystem II"/>
    <property type="evidence" value="ECO:0007669"/>
    <property type="project" value="UniProtKB-KW"/>
</dbReference>
<dbReference type="GO" id="GO:0015979">
    <property type="term" value="P:photosynthesis"/>
    <property type="evidence" value="ECO:0007669"/>
    <property type="project" value="UniProtKB-KW"/>
</dbReference>
<evidence type="ECO:0000256" key="7">
    <source>
        <dbReference type="ARBA" id="ARBA00022692"/>
    </source>
</evidence>
<dbReference type="Pfam" id="PF00504">
    <property type="entry name" value="Chloroa_b-bind"/>
    <property type="match status" value="1"/>
</dbReference>
<evidence type="ECO:0000313" key="16">
    <source>
        <dbReference type="Proteomes" id="UP001634007"/>
    </source>
</evidence>
<reference evidence="15 16" key="1">
    <citation type="submission" date="2024-11" db="EMBL/GenBank/DDBJ databases">
        <title>Chromosome-level genome assembly of Eucalyptus globulus Labill. provides insights into its genome evolution.</title>
        <authorList>
            <person name="Li X."/>
        </authorList>
    </citation>
    <scope>NUCLEOTIDE SEQUENCE [LARGE SCALE GENOMIC DNA]</scope>
    <source>
        <strain evidence="15">CL2024</strain>
        <tissue evidence="15">Fresh tender leaves</tissue>
    </source>
</reference>
<evidence type="ECO:0000256" key="8">
    <source>
        <dbReference type="ARBA" id="ARBA00022836"/>
    </source>
</evidence>
<keyword evidence="14" id="KW-0604">Photosystem II</keyword>
<dbReference type="PANTHER" id="PTHR21649">
    <property type="entry name" value="CHLOROPHYLL A/B BINDING PROTEIN"/>
    <property type="match status" value="1"/>
</dbReference>
<evidence type="ECO:0000256" key="3">
    <source>
        <dbReference type="ARBA" id="ARBA00022494"/>
    </source>
</evidence>
<dbReference type="EMBL" id="JBJKBG010000001">
    <property type="protein sequence ID" value="KAL3754725.1"/>
    <property type="molecule type" value="Genomic_DNA"/>
</dbReference>
<dbReference type="AlphaFoldDB" id="A0ABD3M2E3"/>
<evidence type="ECO:0000256" key="2">
    <source>
        <dbReference type="ARBA" id="ARBA00007259"/>
    </source>
</evidence>
<name>A0ABD3M2E3_EUCGL</name>
<dbReference type="SUPFAM" id="SSF103511">
    <property type="entry name" value="Chlorophyll a-b binding protein"/>
    <property type="match status" value="1"/>
</dbReference>
<keyword evidence="4 14" id="KW-0150">Chloroplast</keyword>
<keyword evidence="11 14" id="KW-0793">Thylakoid</keyword>
<organism evidence="15 16">
    <name type="scientific">Eucalyptus globulus</name>
    <name type="common">Tasmanian blue gum</name>
    <dbReference type="NCBI Taxonomy" id="34317"/>
    <lineage>
        <taxon>Eukaryota</taxon>
        <taxon>Viridiplantae</taxon>
        <taxon>Streptophyta</taxon>
        <taxon>Embryophyta</taxon>
        <taxon>Tracheophyta</taxon>
        <taxon>Spermatophyta</taxon>
        <taxon>Magnoliopsida</taxon>
        <taxon>eudicotyledons</taxon>
        <taxon>Gunneridae</taxon>
        <taxon>Pentapetalae</taxon>
        <taxon>rosids</taxon>
        <taxon>malvids</taxon>
        <taxon>Myrtales</taxon>
        <taxon>Myrtaceae</taxon>
        <taxon>Myrtoideae</taxon>
        <taxon>Eucalypteae</taxon>
        <taxon>Eucalyptus</taxon>
    </lineage>
</organism>
<keyword evidence="8 14" id="KW-0603">Photosystem I</keyword>
<sequence>MFFSSVCYFSWYLHLLSGKKRRLICWNGFTFLNPHKTSIIQPMTSPPKIRMFAVCMAQRCSRADPDTSGKNRKLEVIRVRWAMLGVLWAIFSELLSRNRVKFGKAVWFKAGVILMGAVEGYRFAGGPLEEVTHQSTWGGGGGSLDPLGLTDDPKAFAELKMKEIDKWEAIVTGKGPSENLADHLADPANNNAWAYATNFVPRN</sequence>
<dbReference type="Proteomes" id="UP001634007">
    <property type="component" value="Unassembled WGS sequence"/>
</dbReference>
<keyword evidence="16" id="KW-1185">Reference proteome</keyword>
<comment type="function">
    <text evidence="14">The light-harvesting complex (LHC) functions as a light receptor, it captures and delivers excitation energy to photosystems with which it is closely associated.</text>
</comment>
<feature type="binding site" evidence="13">
    <location>
        <position position="162"/>
    </location>
    <ligand>
        <name>chlorophyll a</name>
        <dbReference type="ChEBI" id="CHEBI:58416"/>
        <label>1</label>
    </ligand>
</feature>
<accession>A0ABD3M2E3</accession>
<evidence type="ECO:0000256" key="4">
    <source>
        <dbReference type="ARBA" id="ARBA00022528"/>
    </source>
</evidence>
<feature type="binding site" evidence="13">
    <location>
        <position position="183"/>
    </location>
    <ligand>
        <name>chlorophyll a</name>
        <dbReference type="ChEBI" id="CHEBI:58416"/>
        <label>1</label>
    </ligand>
</feature>
<keyword evidence="10 14" id="KW-0157">Chromophore</keyword>
<dbReference type="GO" id="GO:0016168">
    <property type="term" value="F:chlorophyll binding"/>
    <property type="evidence" value="ECO:0007669"/>
    <property type="project" value="UniProtKB-KW"/>
</dbReference>
<evidence type="ECO:0000256" key="9">
    <source>
        <dbReference type="ARBA" id="ARBA00022989"/>
    </source>
</evidence>
<keyword evidence="9" id="KW-1133">Transmembrane helix</keyword>
<comment type="subcellular location">
    <subcellularLocation>
        <location evidence="1 14">Plastid</location>
        <location evidence="1 14">Chloroplast thylakoid membrane</location>
    </subcellularLocation>
</comment>
<gene>
    <name evidence="15" type="ORF">ACJRO7_001913</name>
</gene>
<keyword evidence="7" id="KW-0812">Transmembrane</keyword>
<feature type="binding site" evidence="13">
    <location>
        <position position="75"/>
    </location>
    <ligand>
        <name>chlorophyll a</name>
        <dbReference type="ChEBI" id="CHEBI:58416"/>
        <label>1</label>
    </ligand>
</feature>
<keyword evidence="12" id="KW-0472">Membrane</keyword>
<evidence type="ECO:0000256" key="10">
    <source>
        <dbReference type="ARBA" id="ARBA00022991"/>
    </source>
</evidence>
<feature type="binding site" description="axial binding residue" evidence="13">
    <location>
        <position position="199"/>
    </location>
    <ligand>
        <name>chlorophyll b</name>
        <dbReference type="ChEBI" id="CHEBI:61721"/>
        <label>1</label>
    </ligand>
    <ligandPart>
        <name>Mg</name>
        <dbReference type="ChEBI" id="CHEBI:25107"/>
    </ligandPart>
</feature>
<evidence type="ECO:0000313" key="15">
    <source>
        <dbReference type="EMBL" id="KAL3754725.1"/>
    </source>
</evidence>
<evidence type="ECO:0000256" key="6">
    <source>
        <dbReference type="ARBA" id="ARBA00022640"/>
    </source>
</evidence>
<dbReference type="Gene3D" id="1.10.3460.10">
    <property type="entry name" value="Chlorophyll a/b binding protein domain"/>
    <property type="match status" value="2"/>
</dbReference>
<evidence type="ECO:0000256" key="12">
    <source>
        <dbReference type="ARBA" id="ARBA00023136"/>
    </source>
</evidence>
<proteinExistence type="inferred from homology"/>
<dbReference type="InterPro" id="IPR001344">
    <property type="entry name" value="Chloro_AB-bd_pln"/>
</dbReference>
<comment type="caution">
    <text evidence="15">The sequence shown here is derived from an EMBL/GenBank/DDBJ whole genome shotgun (WGS) entry which is preliminary data.</text>
</comment>
<keyword evidence="5 14" id="KW-0602">Photosynthesis</keyword>
<dbReference type="InterPro" id="IPR022796">
    <property type="entry name" value="Chloroa_b-bind"/>
</dbReference>
<dbReference type="GO" id="GO:0009522">
    <property type="term" value="C:photosystem I"/>
    <property type="evidence" value="ECO:0007669"/>
    <property type="project" value="UniProtKB-KW"/>
</dbReference>
<evidence type="ECO:0000256" key="14">
    <source>
        <dbReference type="RuleBase" id="RU363080"/>
    </source>
</evidence>
<evidence type="ECO:0000256" key="13">
    <source>
        <dbReference type="PIRSR" id="PIRSR601344-1"/>
    </source>
</evidence>
<feature type="binding site" evidence="13">
    <location>
        <position position="192"/>
    </location>
    <ligand>
        <name>chlorophyll a</name>
        <dbReference type="ChEBI" id="CHEBI:58416"/>
        <label>1</label>
    </ligand>
</feature>
<dbReference type="GO" id="GO:0009535">
    <property type="term" value="C:chloroplast thylakoid membrane"/>
    <property type="evidence" value="ECO:0007669"/>
    <property type="project" value="UniProtKB-SubCell"/>
</dbReference>
<feature type="binding site" evidence="13">
    <location>
        <position position="163"/>
    </location>
    <ligand>
        <name>chlorophyll a</name>
        <dbReference type="ChEBI" id="CHEBI:58416"/>
        <label>1</label>
    </ligand>
</feature>
<evidence type="ECO:0000256" key="11">
    <source>
        <dbReference type="ARBA" id="ARBA00023078"/>
    </source>
</evidence>